<reference evidence="1 2" key="1">
    <citation type="journal article" date="2020" name="Nat. Commun.">
        <title>The structures of two archaeal type IV pili illuminate evolutionary relationships.</title>
        <authorList>
            <person name="Wang F."/>
            <person name="Baquero D.P."/>
            <person name="Su Z."/>
            <person name="Beltran L.C."/>
            <person name="Prangishvili D."/>
            <person name="Krupovic M."/>
            <person name="Egelman E.H."/>
        </authorList>
    </citation>
    <scope>NUCLEOTIDE SEQUENCE [LARGE SCALE GENOMIC DNA]</scope>
    <source>
        <strain evidence="1 2">2GA</strain>
    </source>
</reference>
<gene>
    <name evidence="1" type="ORF">HC235_07165</name>
</gene>
<proteinExistence type="predicted"/>
<evidence type="ECO:0000313" key="2">
    <source>
        <dbReference type="Proteomes" id="UP000554766"/>
    </source>
</evidence>
<dbReference type="EMBL" id="JAAVJF010000003">
    <property type="protein sequence ID" value="NYR15715.1"/>
    <property type="molecule type" value="Genomic_DNA"/>
</dbReference>
<keyword evidence="2" id="KW-1185">Reference proteome</keyword>
<comment type="caution">
    <text evidence="1">The sequence shown here is derived from an EMBL/GenBank/DDBJ whole genome shotgun (WGS) entry which is preliminary data.</text>
</comment>
<accession>A0A7L4P9S0</accession>
<dbReference type="PANTHER" id="PTHR34237:SF1">
    <property type="entry name" value="PAREP8"/>
    <property type="match status" value="1"/>
</dbReference>
<dbReference type="AlphaFoldDB" id="A0A7L4P9S0"/>
<sequence length="166" mass="19130">MRIVVSTQTLEIIRKAAGGGDVDENVLKLIAEKADPPIRVEAYLRLHEKYLREAEELYSKGDLLQAGEKYWGAVAALINAIAEKRGWEHYSHRDYNIVVRRLYEEMGDPELIIGFGMAERLHANFYHNYMGPKDFQVHREAVLALVEKLKKMLAQAELDLRLPRQI</sequence>
<dbReference type="Proteomes" id="UP000554766">
    <property type="component" value="Unassembled WGS sequence"/>
</dbReference>
<dbReference type="Gene3D" id="1.20.120.330">
    <property type="entry name" value="Nucleotidyltransferases domain 2"/>
    <property type="match status" value="1"/>
</dbReference>
<protein>
    <submittedName>
        <fullName evidence="1">PaREP1/PaREP8 domain-contain protein</fullName>
    </submittedName>
</protein>
<organism evidence="1 2">
    <name type="scientific">Pyrobaculum arsenaticum</name>
    <dbReference type="NCBI Taxonomy" id="121277"/>
    <lineage>
        <taxon>Archaea</taxon>
        <taxon>Thermoproteota</taxon>
        <taxon>Thermoprotei</taxon>
        <taxon>Thermoproteales</taxon>
        <taxon>Thermoproteaceae</taxon>
        <taxon>Pyrobaculum</taxon>
    </lineage>
</organism>
<name>A0A7L4P9S0_9CREN</name>
<dbReference type="Pfam" id="PF05942">
    <property type="entry name" value="PaREP1"/>
    <property type="match status" value="1"/>
</dbReference>
<dbReference type="InterPro" id="IPR010268">
    <property type="entry name" value="PaREP1"/>
</dbReference>
<dbReference type="PANTHER" id="PTHR34237">
    <property type="entry name" value="PAREP8-RELATED"/>
    <property type="match status" value="1"/>
</dbReference>
<evidence type="ECO:0000313" key="1">
    <source>
        <dbReference type="EMBL" id="NYR15715.1"/>
    </source>
</evidence>